<gene>
    <name evidence="2" type="ORF">EJ05DRAFT_250851</name>
</gene>
<dbReference type="EMBL" id="ML996567">
    <property type="protein sequence ID" value="KAF2761040.1"/>
    <property type="molecule type" value="Genomic_DNA"/>
</dbReference>
<dbReference type="Proteomes" id="UP000799437">
    <property type="component" value="Unassembled WGS sequence"/>
</dbReference>
<keyword evidence="3" id="KW-1185">Reference proteome</keyword>
<name>A0A6A6WG75_9PEZI</name>
<accession>A0A6A6WG75</accession>
<protein>
    <submittedName>
        <fullName evidence="2">Uncharacterized protein</fullName>
    </submittedName>
</protein>
<dbReference type="RefSeq" id="XP_033603491.1">
    <property type="nucleotide sequence ID" value="XM_033740161.1"/>
</dbReference>
<dbReference type="AlphaFoldDB" id="A0A6A6WG75"/>
<evidence type="ECO:0000256" key="1">
    <source>
        <dbReference type="SAM" id="MobiDB-lite"/>
    </source>
</evidence>
<feature type="region of interest" description="Disordered" evidence="1">
    <location>
        <begin position="13"/>
        <end position="34"/>
    </location>
</feature>
<reference evidence="2" key="1">
    <citation type="journal article" date="2020" name="Stud. Mycol.">
        <title>101 Dothideomycetes genomes: a test case for predicting lifestyles and emergence of pathogens.</title>
        <authorList>
            <person name="Haridas S."/>
            <person name="Albert R."/>
            <person name="Binder M."/>
            <person name="Bloem J."/>
            <person name="Labutti K."/>
            <person name="Salamov A."/>
            <person name="Andreopoulos B."/>
            <person name="Baker S."/>
            <person name="Barry K."/>
            <person name="Bills G."/>
            <person name="Bluhm B."/>
            <person name="Cannon C."/>
            <person name="Castanera R."/>
            <person name="Culley D."/>
            <person name="Daum C."/>
            <person name="Ezra D."/>
            <person name="Gonzalez J."/>
            <person name="Henrissat B."/>
            <person name="Kuo A."/>
            <person name="Liang C."/>
            <person name="Lipzen A."/>
            <person name="Lutzoni F."/>
            <person name="Magnuson J."/>
            <person name="Mondo S."/>
            <person name="Nolan M."/>
            <person name="Ohm R."/>
            <person name="Pangilinan J."/>
            <person name="Park H.-J."/>
            <person name="Ramirez L."/>
            <person name="Alfaro M."/>
            <person name="Sun H."/>
            <person name="Tritt A."/>
            <person name="Yoshinaga Y."/>
            <person name="Zwiers L.-H."/>
            <person name="Turgeon B."/>
            <person name="Goodwin S."/>
            <person name="Spatafora J."/>
            <person name="Crous P."/>
            <person name="Grigoriev I."/>
        </authorList>
    </citation>
    <scope>NUCLEOTIDE SEQUENCE</scope>
    <source>
        <strain evidence="2">CBS 121739</strain>
    </source>
</reference>
<dbReference type="GeneID" id="54481215"/>
<evidence type="ECO:0000313" key="2">
    <source>
        <dbReference type="EMBL" id="KAF2761040.1"/>
    </source>
</evidence>
<proteinExistence type="predicted"/>
<feature type="compositionally biased region" description="Basic and acidic residues" evidence="1">
    <location>
        <begin position="14"/>
        <end position="25"/>
    </location>
</feature>
<sequence length="192" mass="21599">MLSCTHTVIIGPDRSPDFGRRHLDSDNSNSRFQPSTSVTIFRSMRKTGAKEAEPDKLKNNFEHRWKGVLGIRFSTKKAPFTLRISSQKSNTGLSCKGRSLASEVIKIAGLSRRILGERKAQKDGGGAIRRHGRLAQTCWVEALYERLTGECCCCCSSLKTWPRVTDTLHIFSLNFAKSNSMEFTDERSWAHC</sequence>
<organism evidence="2 3">
    <name type="scientific">Pseudovirgaria hyperparasitica</name>
    <dbReference type="NCBI Taxonomy" id="470096"/>
    <lineage>
        <taxon>Eukaryota</taxon>
        <taxon>Fungi</taxon>
        <taxon>Dikarya</taxon>
        <taxon>Ascomycota</taxon>
        <taxon>Pezizomycotina</taxon>
        <taxon>Dothideomycetes</taxon>
        <taxon>Dothideomycetes incertae sedis</taxon>
        <taxon>Acrospermales</taxon>
        <taxon>Acrospermaceae</taxon>
        <taxon>Pseudovirgaria</taxon>
    </lineage>
</organism>
<evidence type="ECO:0000313" key="3">
    <source>
        <dbReference type="Proteomes" id="UP000799437"/>
    </source>
</evidence>